<dbReference type="InterPro" id="IPR003960">
    <property type="entry name" value="ATPase_AAA_CS"/>
</dbReference>
<dbReference type="PANTHER" id="PTHR23073">
    <property type="entry name" value="26S PROTEASOME REGULATORY SUBUNIT"/>
    <property type="match status" value="1"/>
</dbReference>
<comment type="subcellular location">
    <subcellularLocation>
        <location evidence="1">Cytoplasm</location>
    </subcellularLocation>
</comment>
<feature type="domain" description="AAA+ ATPase" evidence="8">
    <location>
        <begin position="584"/>
        <end position="723"/>
    </location>
</feature>
<dbReference type="GO" id="GO:0005737">
    <property type="term" value="C:cytoplasm"/>
    <property type="evidence" value="ECO:0007669"/>
    <property type="project" value="UniProtKB-SubCell"/>
</dbReference>
<dbReference type="GO" id="GO:0016887">
    <property type="term" value="F:ATP hydrolysis activity"/>
    <property type="evidence" value="ECO:0007669"/>
    <property type="project" value="InterPro"/>
</dbReference>
<dbReference type="InterPro" id="IPR003593">
    <property type="entry name" value="AAA+_ATPase"/>
</dbReference>
<gene>
    <name evidence="9" type="ORF">DARMORV10_A02P19940.1</name>
</gene>
<evidence type="ECO:0000256" key="5">
    <source>
        <dbReference type="ARBA" id="ARBA00022840"/>
    </source>
</evidence>
<feature type="coiled-coil region" evidence="7">
    <location>
        <begin position="24"/>
        <end position="58"/>
    </location>
</feature>
<keyword evidence="3" id="KW-0963">Cytoplasm</keyword>
<evidence type="ECO:0000256" key="4">
    <source>
        <dbReference type="ARBA" id="ARBA00022741"/>
    </source>
</evidence>
<name>A0A816WYY3_BRANA</name>
<evidence type="ECO:0000256" key="7">
    <source>
        <dbReference type="SAM" id="Coils"/>
    </source>
</evidence>
<feature type="domain" description="AAA+ ATPase" evidence="8">
    <location>
        <begin position="173"/>
        <end position="312"/>
    </location>
</feature>
<proteinExistence type="inferred from homology"/>
<evidence type="ECO:0000313" key="9">
    <source>
        <dbReference type="EMBL" id="CAF2140158.1"/>
    </source>
</evidence>
<evidence type="ECO:0000256" key="2">
    <source>
        <dbReference type="ARBA" id="ARBA00006914"/>
    </source>
</evidence>
<dbReference type="GO" id="GO:0005524">
    <property type="term" value="F:ATP binding"/>
    <property type="evidence" value="ECO:0007669"/>
    <property type="project" value="UniProtKB-KW"/>
</dbReference>
<keyword evidence="4" id="KW-0547">Nucleotide-binding</keyword>
<dbReference type="Gene3D" id="2.40.50.140">
    <property type="entry name" value="Nucleic acid-binding proteins"/>
    <property type="match status" value="2"/>
</dbReference>
<dbReference type="Pfam" id="PF17862">
    <property type="entry name" value="AAA_lid_3"/>
    <property type="match status" value="2"/>
</dbReference>
<protein>
    <submittedName>
        <fullName evidence="9">(rape) hypothetical protein</fullName>
    </submittedName>
</protein>
<keyword evidence="6" id="KW-0647">Proteasome</keyword>
<evidence type="ECO:0000256" key="6">
    <source>
        <dbReference type="ARBA" id="ARBA00022942"/>
    </source>
</evidence>
<dbReference type="Gene3D" id="1.10.8.60">
    <property type="match status" value="2"/>
</dbReference>
<dbReference type="SMART" id="SM00382">
    <property type="entry name" value="AAA"/>
    <property type="match status" value="2"/>
</dbReference>
<sequence>MASMEEISSRLEAIITYTCVFNTRNSLQEETRTVKENLEALKIALEETEDELKYFTTTHAELVGEVVQPLGKERFLVKVNEGVRLIVNCSSLVDQSKLVSGTRVTLERRTFTTMRILPPKVNPLVHKMVYQHDGGDVSYSDLGGLTHQLRDVRDWIERPLIDPDIFERVGVKPSKGVLLYGPPGTGKTLLAKAIASNINSTFLMVVSSSLVSKYVGESPLMVREMFKYAREHQPCIIFLDEIDAIGRRRSSYGEGETRECDRVLIELLSQLDGFNELDKVKVIMATNRPDVLDPALLRPGRIDKKIEFSLPNEDSRMRILKIHASGITKQGAIDYEKVVKLSEGFNGADMRNICTEAGMSALRAGHDYVVPSDFIKASMEDVDEEIVRRINDDKVKRGIAIMRCKSKLLIRNINQERTKTVKENLEALKLRLEETGDELKYFTTTHAELVGEVVQPLGKERCNVLDFLDFWFVSDHLLIYIVLISVLVKVNEGVRYIVNRSSLVAQSKLVSGTRVSLQRRTFTILRILPPEVNPLVQKMVYQHDGGDVSYSDLGGLTHQLKDVRDWIERPLIDPDIFERVGVKPPKGVLLYGPPGTGKTFLAKAIASNINSTFLMVVSSSLVSKYVGESSLMVREMFKYAREHQPCIVFMDEIDAIGRRRSSYGEGDTSECGRVLIELLSQLDGFDELDKVKVIMATNRPDVLDPALLRPGRIDKKIEFSLPNEDSRMRILKIHASGITKQGAIDYEKVVKLSEGFSGADMRNICTEAGMLALRAGHDYVVPNDFIKAVTKLGEAKKLESSAHYSAGF</sequence>
<dbReference type="Pfam" id="PF00004">
    <property type="entry name" value="AAA"/>
    <property type="match status" value="2"/>
</dbReference>
<dbReference type="SUPFAM" id="SSF52540">
    <property type="entry name" value="P-loop containing nucleoside triphosphate hydrolases"/>
    <property type="match status" value="2"/>
</dbReference>
<dbReference type="EMBL" id="HG994356">
    <property type="protein sequence ID" value="CAF2140158.1"/>
    <property type="molecule type" value="Genomic_DNA"/>
</dbReference>
<dbReference type="GO" id="GO:0000502">
    <property type="term" value="C:proteasome complex"/>
    <property type="evidence" value="ECO:0007669"/>
    <property type="project" value="UniProtKB-KW"/>
</dbReference>
<dbReference type="PROSITE" id="PS00674">
    <property type="entry name" value="AAA"/>
    <property type="match status" value="2"/>
</dbReference>
<dbReference type="InterPro" id="IPR012340">
    <property type="entry name" value="NA-bd_OB-fold"/>
</dbReference>
<dbReference type="Proteomes" id="UP001295469">
    <property type="component" value="Chromosome A02"/>
</dbReference>
<dbReference type="InterPro" id="IPR050221">
    <property type="entry name" value="26S_Proteasome_ATPase"/>
</dbReference>
<keyword evidence="5" id="KW-0067">ATP-binding</keyword>
<dbReference type="Gene3D" id="3.40.50.300">
    <property type="entry name" value="P-loop containing nucleotide triphosphate hydrolases"/>
    <property type="match status" value="2"/>
</dbReference>
<dbReference type="AlphaFoldDB" id="A0A816WYY3"/>
<dbReference type="InterPro" id="IPR041569">
    <property type="entry name" value="AAA_lid_3"/>
</dbReference>
<dbReference type="FunFam" id="3.40.50.300:FF:000033">
    <property type="entry name" value="26S protease regulatory subunit 6B"/>
    <property type="match status" value="2"/>
</dbReference>
<dbReference type="Pfam" id="PF16450">
    <property type="entry name" value="Prot_ATP_ID_OB_C"/>
    <property type="match status" value="2"/>
</dbReference>
<dbReference type="InterPro" id="IPR027417">
    <property type="entry name" value="P-loop_NTPase"/>
</dbReference>
<accession>A0A816WYY3</accession>
<evidence type="ECO:0000256" key="3">
    <source>
        <dbReference type="ARBA" id="ARBA00022490"/>
    </source>
</evidence>
<evidence type="ECO:0000256" key="1">
    <source>
        <dbReference type="ARBA" id="ARBA00004496"/>
    </source>
</evidence>
<dbReference type="InterPro" id="IPR032501">
    <property type="entry name" value="Prot_ATP_ID_OB_2nd"/>
</dbReference>
<evidence type="ECO:0000259" key="8">
    <source>
        <dbReference type="SMART" id="SM00382"/>
    </source>
</evidence>
<keyword evidence="7" id="KW-0175">Coiled coil</keyword>
<comment type="similarity">
    <text evidence="2">Belongs to the AAA ATPase family.</text>
</comment>
<reference evidence="9" key="1">
    <citation type="submission" date="2021-01" db="EMBL/GenBank/DDBJ databases">
        <authorList>
            <consortium name="Genoscope - CEA"/>
            <person name="William W."/>
        </authorList>
    </citation>
    <scope>NUCLEOTIDE SEQUENCE</scope>
</reference>
<dbReference type="InterPro" id="IPR003959">
    <property type="entry name" value="ATPase_AAA_core"/>
</dbReference>
<organism evidence="9">
    <name type="scientific">Brassica napus</name>
    <name type="common">Rape</name>
    <dbReference type="NCBI Taxonomy" id="3708"/>
    <lineage>
        <taxon>Eukaryota</taxon>
        <taxon>Viridiplantae</taxon>
        <taxon>Streptophyta</taxon>
        <taxon>Embryophyta</taxon>
        <taxon>Tracheophyta</taxon>
        <taxon>Spermatophyta</taxon>
        <taxon>Magnoliopsida</taxon>
        <taxon>eudicotyledons</taxon>
        <taxon>Gunneridae</taxon>
        <taxon>Pentapetalae</taxon>
        <taxon>rosids</taxon>
        <taxon>malvids</taxon>
        <taxon>Brassicales</taxon>
        <taxon>Brassicaceae</taxon>
        <taxon>Brassiceae</taxon>
        <taxon>Brassica</taxon>
    </lineage>
</organism>